<dbReference type="CDD" id="cd02968">
    <property type="entry name" value="SCO"/>
    <property type="match status" value="1"/>
</dbReference>
<sequence length="76" mass="8513">RTKTLPDITPILITIDPDRDTPEALAAYVKEFSPKLIGLTGTTAQIEQVSRAYRVYYSQSAEISSSIASHMKKYKH</sequence>
<proteinExistence type="inferred from homology"/>
<feature type="non-terminal residue" evidence="2">
    <location>
        <position position="76"/>
    </location>
</feature>
<dbReference type="InterPro" id="IPR003782">
    <property type="entry name" value="SCO1/SenC"/>
</dbReference>
<evidence type="ECO:0000313" key="2">
    <source>
        <dbReference type="EMBL" id="KAL0198412.1"/>
    </source>
</evidence>
<dbReference type="Gene3D" id="3.40.30.10">
    <property type="entry name" value="Glutaredoxin"/>
    <property type="match status" value="1"/>
</dbReference>
<accession>A0ABD0RIP3</accession>
<comment type="similarity">
    <text evidence="1">Belongs to the SCO1/2 family.</text>
</comment>
<dbReference type="PANTHER" id="PTHR12151">
    <property type="entry name" value="ELECTRON TRANSPORT PROTIN SCO1/SENC FAMILY MEMBER"/>
    <property type="match status" value="1"/>
</dbReference>
<dbReference type="Proteomes" id="UP001529510">
    <property type="component" value="Unassembled WGS sequence"/>
</dbReference>
<dbReference type="AlphaFoldDB" id="A0ABD0RIP3"/>
<name>A0ABD0RIP3_CIRMR</name>
<keyword evidence="3" id="KW-1185">Reference proteome</keyword>
<feature type="non-terminal residue" evidence="2">
    <location>
        <position position="1"/>
    </location>
</feature>
<dbReference type="InterPro" id="IPR036249">
    <property type="entry name" value="Thioredoxin-like_sf"/>
</dbReference>
<comment type="caution">
    <text evidence="2">The sequence shown here is derived from an EMBL/GenBank/DDBJ whole genome shotgun (WGS) entry which is preliminary data.</text>
</comment>
<dbReference type="PANTHER" id="PTHR12151:SF4">
    <property type="entry name" value="PROTEIN SCO1 HOMOLOG, MITOCHONDRIAL"/>
    <property type="match status" value="1"/>
</dbReference>
<gene>
    <name evidence="2" type="ORF">M9458_006952</name>
</gene>
<evidence type="ECO:0000313" key="3">
    <source>
        <dbReference type="Proteomes" id="UP001529510"/>
    </source>
</evidence>
<organism evidence="2 3">
    <name type="scientific">Cirrhinus mrigala</name>
    <name type="common">Mrigala</name>
    <dbReference type="NCBI Taxonomy" id="683832"/>
    <lineage>
        <taxon>Eukaryota</taxon>
        <taxon>Metazoa</taxon>
        <taxon>Chordata</taxon>
        <taxon>Craniata</taxon>
        <taxon>Vertebrata</taxon>
        <taxon>Euteleostomi</taxon>
        <taxon>Actinopterygii</taxon>
        <taxon>Neopterygii</taxon>
        <taxon>Teleostei</taxon>
        <taxon>Ostariophysi</taxon>
        <taxon>Cypriniformes</taxon>
        <taxon>Cyprinidae</taxon>
        <taxon>Labeoninae</taxon>
        <taxon>Labeonini</taxon>
        <taxon>Cirrhinus</taxon>
    </lineage>
</organism>
<protein>
    <submittedName>
        <fullName evidence="2">Uncharacterized protein</fullName>
    </submittedName>
</protein>
<evidence type="ECO:0000256" key="1">
    <source>
        <dbReference type="ARBA" id="ARBA00010996"/>
    </source>
</evidence>
<reference evidence="2 3" key="1">
    <citation type="submission" date="2024-05" db="EMBL/GenBank/DDBJ databases">
        <title>Genome sequencing and assembly of Indian major carp, Cirrhinus mrigala (Hamilton, 1822).</title>
        <authorList>
            <person name="Mohindra V."/>
            <person name="Chowdhury L.M."/>
            <person name="Lal K."/>
            <person name="Jena J.K."/>
        </authorList>
    </citation>
    <scope>NUCLEOTIDE SEQUENCE [LARGE SCALE GENOMIC DNA]</scope>
    <source>
        <strain evidence="2">CM1030</strain>
        <tissue evidence="2">Blood</tissue>
    </source>
</reference>
<dbReference type="SUPFAM" id="SSF52833">
    <property type="entry name" value="Thioredoxin-like"/>
    <property type="match status" value="1"/>
</dbReference>
<dbReference type="Pfam" id="PF02630">
    <property type="entry name" value="SCO1-SenC"/>
    <property type="match status" value="1"/>
</dbReference>
<dbReference type="EMBL" id="JAMKFB020000003">
    <property type="protein sequence ID" value="KAL0198412.1"/>
    <property type="molecule type" value="Genomic_DNA"/>
</dbReference>